<sequence>MYSIVAQLMSRPQYLYNLSGIEHFRERSDLAMNDFLLRESQPVAFRASYSLHASYQSSAEEDGKEPWAVAPKASEDTLLYDEMYREHKLHAPTDPASVIIHRPHSFGKGVPAQLVPPHPLEPPKSNQQKNLTTVEQKKTIGISLYAPITCSAAPKLNKSSQSVLPCQQNHEALLETIKQTEKIQGVFDFRVQVEVLQLVEKAAGHVSQATRLRPVLFFLHGGGLVSLSSAAYDKLLRRMANLMGEADGLVISVDYRLAPEHKFPIPMEDCLFAISFVIQHAEAYGIDRKKIAMIGDSAGGALVASVLGEGLRLPQKYPWIHDVQHASLIYPSLCRGCPTRSHLLYGNKNSLSNDIWFGLAHTQTLGPALDWRQTPFSIPSKILSQFPPTSLVLFTHDIQYEIGILFHERLRRAGVSTSLFVAPGMHAFFGSDAWSSFGTKTVEWAIGRILDGFLRPHGKGESKGTQKEHSKRQQDETQKQTL</sequence>
<dbReference type="InterPro" id="IPR013094">
    <property type="entry name" value="AB_hydrolase_3"/>
</dbReference>
<dbReference type="Proteomes" id="UP000515125">
    <property type="component" value="Unplaced"/>
</dbReference>
<keyword evidence="4" id="KW-1185">Reference proteome</keyword>
<feature type="domain" description="Alpha/beta hydrolase fold-3" evidence="3">
    <location>
        <begin position="216"/>
        <end position="428"/>
    </location>
</feature>
<evidence type="ECO:0000313" key="4">
    <source>
        <dbReference type="Proteomes" id="UP000515125"/>
    </source>
</evidence>
<evidence type="ECO:0000256" key="1">
    <source>
        <dbReference type="ARBA" id="ARBA00022801"/>
    </source>
</evidence>
<accession>A0A6P6RVK7</accession>
<gene>
    <name evidence="5" type="primary">LOC34617864</name>
</gene>
<dbReference type="RefSeq" id="XP_026191524.1">
    <property type="nucleotide sequence ID" value="XM_026335739.1"/>
</dbReference>
<dbReference type="OrthoDB" id="408631at2759"/>
<feature type="region of interest" description="Disordered" evidence="2">
    <location>
        <begin position="457"/>
        <end position="482"/>
    </location>
</feature>
<dbReference type="GeneID" id="34617864"/>
<dbReference type="Gene3D" id="3.40.50.1820">
    <property type="entry name" value="alpha/beta hydrolase"/>
    <property type="match status" value="1"/>
</dbReference>
<dbReference type="AlphaFoldDB" id="A0A6P6RVK7"/>
<proteinExistence type="predicted"/>
<dbReference type="SUPFAM" id="SSF53474">
    <property type="entry name" value="alpha/beta-Hydrolases"/>
    <property type="match status" value="1"/>
</dbReference>
<name>A0A6P6RVK7_9EIME</name>
<evidence type="ECO:0000313" key="5">
    <source>
        <dbReference type="RefSeq" id="XP_026191524.1"/>
    </source>
</evidence>
<feature type="compositionally biased region" description="Basic and acidic residues" evidence="2">
    <location>
        <begin position="458"/>
        <end position="482"/>
    </location>
</feature>
<dbReference type="PANTHER" id="PTHR48081">
    <property type="entry name" value="AB HYDROLASE SUPERFAMILY PROTEIN C4A8.06C"/>
    <property type="match status" value="1"/>
</dbReference>
<dbReference type="Pfam" id="PF07859">
    <property type="entry name" value="Abhydrolase_3"/>
    <property type="match status" value="1"/>
</dbReference>
<keyword evidence="1 5" id="KW-0378">Hydrolase</keyword>
<organism evidence="4 5">
    <name type="scientific">Cyclospora cayetanensis</name>
    <dbReference type="NCBI Taxonomy" id="88456"/>
    <lineage>
        <taxon>Eukaryota</taxon>
        <taxon>Sar</taxon>
        <taxon>Alveolata</taxon>
        <taxon>Apicomplexa</taxon>
        <taxon>Conoidasida</taxon>
        <taxon>Coccidia</taxon>
        <taxon>Eucoccidiorida</taxon>
        <taxon>Eimeriorina</taxon>
        <taxon>Eimeriidae</taxon>
        <taxon>Cyclospora</taxon>
    </lineage>
</organism>
<evidence type="ECO:0000256" key="2">
    <source>
        <dbReference type="SAM" id="MobiDB-lite"/>
    </source>
</evidence>
<protein>
    <submittedName>
        <fullName evidence="5">AB hydrolase superfamily protein B1A11.02</fullName>
    </submittedName>
</protein>
<reference evidence="5" key="1">
    <citation type="submission" date="2025-08" db="UniProtKB">
        <authorList>
            <consortium name="RefSeq"/>
        </authorList>
    </citation>
    <scope>IDENTIFICATION</scope>
</reference>
<dbReference type="InterPro" id="IPR029058">
    <property type="entry name" value="AB_hydrolase_fold"/>
</dbReference>
<dbReference type="InterPro" id="IPR050300">
    <property type="entry name" value="GDXG_lipolytic_enzyme"/>
</dbReference>
<evidence type="ECO:0000259" key="3">
    <source>
        <dbReference type="Pfam" id="PF07859"/>
    </source>
</evidence>
<dbReference type="GO" id="GO:0016787">
    <property type="term" value="F:hydrolase activity"/>
    <property type="evidence" value="ECO:0007669"/>
    <property type="project" value="UniProtKB-KW"/>
</dbReference>